<name>A0ABT8LH72_9BACT</name>
<dbReference type="CDD" id="cd00038">
    <property type="entry name" value="CAP_ED"/>
    <property type="match status" value="1"/>
</dbReference>
<comment type="caution">
    <text evidence="3">The sequence shown here is derived from an EMBL/GenBank/DDBJ whole genome shotgun (WGS) entry which is preliminary data.</text>
</comment>
<dbReference type="PROSITE" id="PS50042">
    <property type="entry name" value="CNMP_BINDING_3"/>
    <property type="match status" value="1"/>
</dbReference>
<dbReference type="InterPro" id="IPR014710">
    <property type="entry name" value="RmlC-like_jellyroll"/>
</dbReference>
<feature type="transmembrane region" description="Helical" evidence="1">
    <location>
        <begin position="383"/>
        <end position="402"/>
    </location>
</feature>
<dbReference type="InterPro" id="IPR036259">
    <property type="entry name" value="MFS_trans_sf"/>
</dbReference>
<dbReference type="RefSeq" id="WP_346762492.1">
    <property type="nucleotide sequence ID" value="NZ_JAUJEB010000014.1"/>
</dbReference>
<reference evidence="3" key="1">
    <citation type="submission" date="2023-06" db="EMBL/GenBank/DDBJ databases">
        <title>Genomic of Agaribacillus aureum.</title>
        <authorList>
            <person name="Wang G."/>
        </authorList>
    </citation>
    <scope>NUCLEOTIDE SEQUENCE</scope>
    <source>
        <strain evidence="3">BMA12</strain>
    </source>
</reference>
<keyword evidence="1" id="KW-0812">Transmembrane</keyword>
<feature type="transmembrane region" description="Helical" evidence="1">
    <location>
        <begin position="146"/>
        <end position="168"/>
    </location>
</feature>
<gene>
    <name evidence="3" type="ORF">QQ020_34100</name>
</gene>
<feature type="domain" description="Cyclic nucleotide-binding" evidence="2">
    <location>
        <begin position="944"/>
        <end position="1043"/>
    </location>
</feature>
<dbReference type="Gene3D" id="1.25.10.10">
    <property type="entry name" value="Leucine-rich Repeat Variant"/>
    <property type="match status" value="1"/>
</dbReference>
<dbReference type="SUPFAM" id="SSF51206">
    <property type="entry name" value="cAMP-binding domain-like"/>
    <property type="match status" value="1"/>
</dbReference>
<feature type="transmembrane region" description="Helical" evidence="1">
    <location>
        <begin position="58"/>
        <end position="75"/>
    </location>
</feature>
<keyword evidence="1" id="KW-1133">Transmembrane helix</keyword>
<keyword evidence="1" id="KW-0472">Membrane</keyword>
<dbReference type="InterPro" id="IPR016024">
    <property type="entry name" value="ARM-type_fold"/>
</dbReference>
<dbReference type="InterPro" id="IPR000595">
    <property type="entry name" value="cNMP-bd_dom"/>
</dbReference>
<dbReference type="Gene3D" id="2.60.120.10">
    <property type="entry name" value="Jelly Rolls"/>
    <property type="match status" value="1"/>
</dbReference>
<feature type="transmembrane region" description="Helical" evidence="1">
    <location>
        <begin position="21"/>
        <end position="38"/>
    </location>
</feature>
<keyword evidence="4" id="KW-1185">Reference proteome</keyword>
<accession>A0ABT8LH72</accession>
<dbReference type="InterPro" id="IPR011989">
    <property type="entry name" value="ARM-like"/>
</dbReference>
<organism evidence="3 4">
    <name type="scientific">Agaribacillus aureus</name>
    <dbReference type="NCBI Taxonomy" id="3051825"/>
    <lineage>
        <taxon>Bacteria</taxon>
        <taxon>Pseudomonadati</taxon>
        <taxon>Bacteroidota</taxon>
        <taxon>Cytophagia</taxon>
        <taxon>Cytophagales</taxon>
        <taxon>Splendidivirgaceae</taxon>
        <taxon>Agaribacillus</taxon>
    </lineage>
</organism>
<dbReference type="SUPFAM" id="SSF48371">
    <property type="entry name" value="ARM repeat"/>
    <property type="match status" value="2"/>
</dbReference>
<feature type="transmembrane region" description="Helical" evidence="1">
    <location>
        <begin position="408"/>
        <end position="427"/>
    </location>
</feature>
<feature type="transmembrane region" description="Helical" evidence="1">
    <location>
        <begin position="228"/>
        <end position="246"/>
    </location>
</feature>
<dbReference type="EMBL" id="JAUJEB010000014">
    <property type="protein sequence ID" value="MDN5217155.1"/>
    <property type="molecule type" value="Genomic_DNA"/>
</dbReference>
<protein>
    <submittedName>
        <fullName evidence="3">Cyclic nucleotide-binding domain-containing protein</fullName>
    </submittedName>
</protein>
<feature type="transmembrane region" description="Helical" evidence="1">
    <location>
        <begin position="266"/>
        <end position="286"/>
    </location>
</feature>
<evidence type="ECO:0000313" key="4">
    <source>
        <dbReference type="Proteomes" id="UP001172083"/>
    </source>
</evidence>
<feature type="transmembrane region" description="Helical" evidence="1">
    <location>
        <begin position="84"/>
        <end position="106"/>
    </location>
</feature>
<dbReference type="Proteomes" id="UP001172083">
    <property type="component" value="Unassembled WGS sequence"/>
</dbReference>
<dbReference type="SUPFAM" id="SSF103473">
    <property type="entry name" value="MFS general substrate transporter"/>
    <property type="match status" value="1"/>
</dbReference>
<evidence type="ECO:0000313" key="3">
    <source>
        <dbReference type="EMBL" id="MDN5217155.1"/>
    </source>
</evidence>
<evidence type="ECO:0000259" key="2">
    <source>
        <dbReference type="PROSITE" id="PS50042"/>
    </source>
</evidence>
<feature type="transmembrane region" description="Helical" evidence="1">
    <location>
        <begin position="112"/>
        <end position="134"/>
    </location>
</feature>
<proteinExistence type="predicted"/>
<dbReference type="Pfam" id="PF00027">
    <property type="entry name" value="cNMP_binding"/>
    <property type="match status" value="1"/>
</dbReference>
<evidence type="ECO:0000256" key="1">
    <source>
        <dbReference type="SAM" id="Phobius"/>
    </source>
</evidence>
<sequence length="1076" mass="122940">MFKKLLKIIGTKPGEERIVTLLLAHGFFMGIFIATYQLSAETLFTGVAVFKERLDEAFLMQGFLGVISTFLFAYFQNRIKFSTLILSIYVGIFLFLAAILFSFKVYFHLNLIYLLFVMMGPLTALVLLSFWGIFGRLFDLRQSKRIIGGIDTGQLTGTILAFITISLLSKLQVIDNSLNLIFISASSVLGAIVFLAKIVSVYNLNIVKKKSKEEVAETRFGKILKDKYVILLSVFITVSVIVYKFVDYSFLQVTPMQFPDEQLRLTFLSVFNGGIMILSFLIQTFVNDRIIMNYGLKVSLLVLPTILMVFTFAAIITGSIFGYTQGAESTFIYFFLCISLSKLFATSVRDALENPAFKLFFLSLDLKVRFDIQAKVEGVINQFGNIVAGALLVVLGLSYFTYIELIHYSFLLVFILIGMIYIVHKLYNQYRNSLKHKLKAQKDSINSTTESNDSIANMLERQVDSEDPYVAIFALKVLEIIEPILFESKLLSSLRHQSALVREYALRKIGKNKSIQAGNELSNLIRRENSEEVKKLASEVATQIQESDKMNLSQFQFFILVKSENPIDREFAARFLRKYNSEDYRHFLIELLSDVDAKVRGTAMISASRQNNPDLWPYLIENLSIPPYSGAAFAAIVDIGPPVLKALENAFYKTDQQVNTLVQIVRIYGRIGGEKAIKYLWKKIDYPNKKVVSQALRSLGACNFRAEDVKVVKIKNYISRYISYIVWNMAAINELPDGTNWNLLKDSLKEENEANYDHLYLLLSLIYDKQSIQLVRENINSGTIDGVTFAIELLDVFVSEDIKNILVPVLDDISPEEAIRRLQEYYPRESYTPQQLLLQIINRDYNFVNLWTKTCAIYNLGLLDEAEVSDDLIANLFNHDSLIREMAAWAIYLIDPGAYEKHTQRIPEKIKKELDEVIIPHNTGIIFIKSTKFHKVQFLKKIRIFASLPTMVLYDIAMKMNEIKILKNSIIYDYGNVKDSALYILVRGQAKQVGSDNTIAEFNESEIIGDLLMYENNPDKSQIIAESDCILYSIDRETLYDLIPAKYRAYEHVLPEIEDSLRRKLKTENADLVHII</sequence>
<dbReference type="InterPro" id="IPR018490">
    <property type="entry name" value="cNMP-bd_dom_sf"/>
</dbReference>
<feature type="transmembrane region" description="Helical" evidence="1">
    <location>
        <begin position="298"/>
        <end position="324"/>
    </location>
</feature>
<feature type="transmembrane region" description="Helical" evidence="1">
    <location>
        <begin position="180"/>
        <end position="207"/>
    </location>
</feature>